<dbReference type="PANTHER" id="PTHR11360">
    <property type="entry name" value="MONOCARBOXYLATE TRANSPORTER"/>
    <property type="match status" value="1"/>
</dbReference>
<keyword evidence="2" id="KW-1133">Transmembrane helix</keyword>
<feature type="transmembrane region" description="Helical" evidence="2">
    <location>
        <begin position="406"/>
        <end position="425"/>
    </location>
</feature>
<dbReference type="InterPro" id="IPR050327">
    <property type="entry name" value="Proton-linked_MCT"/>
</dbReference>
<feature type="transmembrane region" description="Helical" evidence="2">
    <location>
        <begin position="309"/>
        <end position="328"/>
    </location>
</feature>
<keyword evidence="2" id="KW-0472">Membrane</keyword>
<organism evidence="4 5">
    <name type="scientific">Mizuhopecten yessoensis</name>
    <name type="common">Japanese scallop</name>
    <name type="synonym">Patinopecten yessoensis</name>
    <dbReference type="NCBI Taxonomy" id="6573"/>
    <lineage>
        <taxon>Eukaryota</taxon>
        <taxon>Metazoa</taxon>
        <taxon>Spiralia</taxon>
        <taxon>Lophotrochozoa</taxon>
        <taxon>Mollusca</taxon>
        <taxon>Bivalvia</taxon>
        <taxon>Autobranchia</taxon>
        <taxon>Pteriomorphia</taxon>
        <taxon>Pectinida</taxon>
        <taxon>Pectinoidea</taxon>
        <taxon>Pectinidae</taxon>
        <taxon>Mizuhopecten</taxon>
    </lineage>
</organism>
<dbReference type="Proteomes" id="UP000242188">
    <property type="component" value="Unassembled WGS sequence"/>
</dbReference>
<reference evidence="4 5" key="1">
    <citation type="journal article" date="2017" name="Nat. Ecol. Evol.">
        <title>Scallop genome provides insights into evolution of bilaterian karyotype and development.</title>
        <authorList>
            <person name="Wang S."/>
            <person name="Zhang J."/>
            <person name="Jiao W."/>
            <person name="Li J."/>
            <person name="Xun X."/>
            <person name="Sun Y."/>
            <person name="Guo X."/>
            <person name="Huan P."/>
            <person name="Dong B."/>
            <person name="Zhang L."/>
            <person name="Hu X."/>
            <person name="Sun X."/>
            <person name="Wang J."/>
            <person name="Zhao C."/>
            <person name="Wang Y."/>
            <person name="Wang D."/>
            <person name="Huang X."/>
            <person name="Wang R."/>
            <person name="Lv J."/>
            <person name="Li Y."/>
            <person name="Zhang Z."/>
            <person name="Liu B."/>
            <person name="Lu W."/>
            <person name="Hui Y."/>
            <person name="Liang J."/>
            <person name="Zhou Z."/>
            <person name="Hou R."/>
            <person name="Li X."/>
            <person name="Liu Y."/>
            <person name="Li H."/>
            <person name="Ning X."/>
            <person name="Lin Y."/>
            <person name="Zhao L."/>
            <person name="Xing Q."/>
            <person name="Dou J."/>
            <person name="Li Y."/>
            <person name="Mao J."/>
            <person name="Guo H."/>
            <person name="Dou H."/>
            <person name="Li T."/>
            <person name="Mu C."/>
            <person name="Jiang W."/>
            <person name="Fu Q."/>
            <person name="Fu X."/>
            <person name="Miao Y."/>
            <person name="Liu J."/>
            <person name="Yu Q."/>
            <person name="Li R."/>
            <person name="Liao H."/>
            <person name="Li X."/>
            <person name="Kong Y."/>
            <person name="Jiang Z."/>
            <person name="Chourrout D."/>
            <person name="Li R."/>
            <person name="Bao Z."/>
        </authorList>
    </citation>
    <scope>NUCLEOTIDE SEQUENCE [LARGE SCALE GENOMIC DNA]</scope>
    <source>
        <strain evidence="4 5">PY_sf001</strain>
    </source>
</reference>
<comment type="subcellular location">
    <subcellularLocation>
        <location evidence="1">Membrane</location>
        <topology evidence="1">Multi-pass membrane protein</topology>
    </subcellularLocation>
</comment>
<dbReference type="SUPFAM" id="SSF103473">
    <property type="entry name" value="MFS general substrate transporter"/>
    <property type="match status" value="1"/>
</dbReference>
<evidence type="ECO:0000256" key="2">
    <source>
        <dbReference type="SAM" id="Phobius"/>
    </source>
</evidence>
<dbReference type="AlphaFoldDB" id="A0A210QS43"/>
<dbReference type="InterPro" id="IPR011701">
    <property type="entry name" value="MFS"/>
</dbReference>
<keyword evidence="2" id="KW-0812">Transmembrane</keyword>
<gene>
    <name evidence="4" type="ORF">KP79_PYT25599</name>
</gene>
<name>A0A210QS43_MIZYE</name>
<dbReference type="PROSITE" id="PS50850">
    <property type="entry name" value="MFS"/>
    <property type="match status" value="1"/>
</dbReference>
<evidence type="ECO:0000313" key="4">
    <source>
        <dbReference type="EMBL" id="OWF51553.1"/>
    </source>
</evidence>
<sequence>MTSHTTCCPDCSSSDQEAQTNKKKSSPRRWFVLTSCYFVMFLSTGFPFNILILNPEFLRTFESNKAETALIQSITTGMLRIAGTFCWKAVARYGPRMTGIAGSLLVTLGLVFSFFAQSIPHLIVTLGLVSGIGFSATFISAVTSVGEYFEGKSQLMALSFLTFGSGCGGILIPFLLHFLIEEFGWRGCLLVIGGLMANMTCFFAVCKPLSIQQTKANQLKKVDSETKPSEQGFTKSLRSLITNKVYIAHVVAMCCTLPVISSSLIFIIDFLTTKGFDSETAILMYLYLQIGSTLCGVVPGLCKRYIPHTSVLIIPACFTIIGSVATALLPHAETYIQCVVLLVCLGMTLGVSVTTVSVTTVKIVGLQDYSAGLGVLMTMLGISGSISGPIAGFFVDLTGSYRKPFYGMSAGLGLAAGLFVLAAVLKRKSNNNHSDHVSDITVVEGADNPTFSI</sequence>
<proteinExistence type="predicted"/>
<dbReference type="GO" id="GO:0008028">
    <property type="term" value="F:monocarboxylic acid transmembrane transporter activity"/>
    <property type="evidence" value="ECO:0007669"/>
    <property type="project" value="TreeGrafter"/>
</dbReference>
<feature type="transmembrane region" description="Helical" evidence="2">
    <location>
        <begin position="334"/>
        <end position="361"/>
    </location>
</feature>
<feature type="transmembrane region" description="Helical" evidence="2">
    <location>
        <begin position="70"/>
        <end position="90"/>
    </location>
</feature>
<feature type="transmembrane region" description="Helical" evidence="2">
    <location>
        <begin position="245"/>
        <end position="268"/>
    </location>
</feature>
<dbReference type="Pfam" id="PF07690">
    <property type="entry name" value="MFS_1"/>
    <property type="match status" value="1"/>
</dbReference>
<feature type="transmembrane region" description="Helical" evidence="2">
    <location>
        <begin position="30"/>
        <end position="50"/>
    </location>
</feature>
<feature type="transmembrane region" description="Helical" evidence="2">
    <location>
        <begin position="155"/>
        <end position="177"/>
    </location>
</feature>
<dbReference type="InterPro" id="IPR036259">
    <property type="entry name" value="MFS_trans_sf"/>
</dbReference>
<feature type="domain" description="Major facilitator superfamily (MFS) profile" evidence="3">
    <location>
        <begin position="29"/>
        <end position="428"/>
    </location>
</feature>
<protein>
    <submittedName>
        <fullName evidence="4">Monocarboxylate transporter 12</fullName>
    </submittedName>
</protein>
<comment type="caution">
    <text evidence="4">The sequence shown here is derived from an EMBL/GenBank/DDBJ whole genome shotgun (WGS) entry which is preliminary data.</text>
</comment>
<feature type="transmembrane region" description="Helical" evidence="2">
    <location>
        <begin position="122"/>
        <end position="143"/>
    </location>
</feature>
<dbReference type="Gene3D" id="1.20.1250.20">
    <property type="entry name" value="MFS general substrate transporter like domains"/>
    <property type="match status" value="1"/>
</dbReference>
<keyword evidence="5" id="KW-1185">Reference proteome</keyword>
<evidence type="ECO:0000256" key="1">
    <source>
        <dbReference type="ARBA" id="ARBA00004141"/>
    </source>
</evidence>
<feature type="transmembrane region" description="Helical" evidence="2">
    <location>
        <begin position="373"/>
        <end position="394"/>
    </location>
</feature>
<dbReference type="GO" id="GO:0016020">
    <property type="term" value="C:membrane"/>
    <property type="evidence" value="ECO:0007669"/>
    <property type="project" value="UniProtKB-SubCell"/>
</dbReference>
<dbReference type="PANTHER" id="PTHR11360:SF310">
    <property type="entry name" value="MONOCARBOXYLATE TRANSPORTER 9-LIKE"/>
    <property type="match status" value="1"/>
</dbReference>
<feature type="transmembrane region" description="Helical" evidence="2">
    <location>
        <begin position="97"/>
        <end position="116"/>
    </location>
</feature>
<evidence type="ECO:0000259" key="3">
    <source>
        <dbReference type="PROSITE" id="PS50850"/>
    </source>
</evidence>
<feature type="transmembrane region" description="Helical" evidence="2">
    <location>
        <begin position="183"/>
        <end position="205"/>
    </location>
</feature>
<accession>A0A210QS43</accession>
<feature type="transmembrane region" description="Helical" evidence="2">
    <location>
        <begin position="280"/>
        <end position="302"/>
    </location>
</feature>
<dbReference type="InterPro" id="IPR020846">
    <property type="entry name" value="MFS_dom"/>
</dbReference>
<dbReference type="OrthoDB" id="6099974at2759"/>
<dbReference type="EMBL" id="NEDP02002206">
    <property type="protein sequence ID" value="OWF51553.1"/>
    <property type="molecule type" value="Genomic_DNA"/>
</dbReference>
<evidence type="ECO:0000313" key="5">
    <source>
        <dbReference type="Proteomes" id="UP000242188"/>
    </source>
</evidence>